<feature type="transmembrane region" description="Helical" evidence="6">
    <location>
        <begin position="167"/>
        <end position="193"/>
    </location>
</feature>
<proteinExistence type="predicted"/>
<evidence type="ECO:0000313" key="8">
    <source>
        <dbReference type="Proteomes" id="UP000594778"/>
    </source>
</evidence>
<dbReference type="EMBL" id="CP065668">
    <property type="protein sequence ID" value="QPS10194.1"/>
    <property type="molecule type" value="Genomic_DNA"/>
</dbReference>
<keyword evidence="4 6" id="KW-1133">Transmembrane helix</keyword>
<dbReference type="GO" id="GO:0005886">
    <property type="term" value="C:plasma membrane"/>
    <property type="evidence" value="ECO:0007669"/>
    <property type="project" value="UniProtKB-SubCell"/>
</dbReference>
<feature type="transmembrane region" description="Helical" evidence="6">
    <location>
        <begin position="120"/>
        <end position="143"/>
    </location>
</feature>
<evidence type="ECO:0000256" key="3">
    <source>
        <dbReference type="ARBA" id="ARBA00022692"/>
    </source>
</evidence>
<keyword evidence="2" id="KW-1003">Cell membrane</keyword>
<evidence type="ECO:0000256" key="4">
    <source>
        <dbReference type="ARBA" id="ARBA00022989"/>
    </source>
</evidence>
<gene>
    <name evidence="7" type="ORF">I6G66_09430</name>
</gene>
<sequence length="329" mass="34134">MNESVNEPIQALAPAPVHTGRLWKTLELRMLALALGIALTLSLLSPHFLTQANIFNLLDQSVVIGLVAVGMTFVILTGGIDLSVGSVAGLTGIVLGLALQSLPIPIAIVVAVLAGAGIGLLSGMLVAFFGLAPFVVTLGVMAIGRSQAFLLSGQTVVSNIPESLSDIVFASFLGIPANVLFLLAVYALAWLYLNRAKGGRTIYAIGSNREAARAAGLNVLFYSVLPYVVCGAFSAIAVTFSVAQLRSADPLAGNLWELDAIAAVVIGGASLFGGRGSIIGTLIGVFIMVMIRNGLNLMGVSPFWQGSAIGTIIIVALLIERLVGRRAER</sequence>
<dbReference type="Pfam" id="PF02653">
    <property type="entry name" value="BPD_transp_2"/>
    <property type="match status" value="1"/>
</dbReference>
<dbReference type="PANTHER" id="PTHR32196:SF63">
    <property type="entry name" value="INNER MEMBRANE ABC TRANSPORTER PERMEASE PROTEIN YJFF"/>
    <property type="match status" value="1"/>
</dbReference>
<feature type="transmembrane region" description="Helical" evidence="6">
    <location>
        <begin position="86"/>
        <end position="113"/>
    </location>
</feature>
<dbReference type="RefSeq" id="WP_197956794.1">
    <property type="nucleotide sequence ID" value="NZ_CP065668.1"/>
</dbReference>
<evidence type="ECO:0000313" key="7">
    <source>
        <dbReference type="EMBL" id="QPS10194.1"/>
    </source>
</evidence>
<feature type="transmembrane region" description="Helical" evidence="6">
    <location>
        <begin position="30"/>
        <end position="49"/>
    </location>
</feature>
<keyword evidence="5 6" id="KW-0472">Membrane</keyword>
<comment type="subcellular location">
    <subcellularLocation>
        <location evidence="1">Cell membrane</location>
        <topology evidence="1">Multi-pass membrane protein</topology>
    </subcellularLocation>
</comment>
<dbReference type="PANTHER" id="PTHR32196">
    <property type="entry name" value="ABC TRANSPORTER PERMEASE PROTEIN YPHD-RELATED-RELATED"/>
    <property type="match status" value="1"/>
</dbReference>
<evidence type="ECO:0000256" key="1">
    <source>
        <dbReference type="ARBA" id="ARBA00004651"/>
    </source>
</evidence>
<feature type="transmembrane region" description="Helical" evidence="6">
    <location>
        <begin position="61"/>
        <end position="80"/>
    </location>
</feature>
<evidence type="ECO:0000256" key="2">
    <source>
        <dbReference type="ARBA" id="ARBA00022475"/>
    </source>
</evidence>
<organism evidence="7 8">
    <name type="scientific">Delftia acidovorans</name>
    <name type="common">Pseudomonas acidovorans</name>
    <name type="synonym">Comamonas acidovorans</name>
    <dbReference type="NCBI Taxonomy" id="80866"/>
    <lineage>
        <taxon>Bacteria</taxon>
        <taxon>Pseudomonadati</taxon>
        <taxon>Pseudomonadota</taxon>
        <taxon>Betaproteobacteria</taxon>
        <taxon>Burkholderiales</taxon>
        <taxon>Comamonadaceae</taxon>
        <taxon>Delftia</taxon>
    </lineage>
</organism>
<name>A0A7T2S7A0_DELAC</name>
<evidence type="ECO:0000256" key="5">
    <source>
        <dbReference type="ARBA" id="ARBA00023136"/>
    </source>
</evidence>
<feature type="transmembrane region" description="Helical" evidence="6">
    <location>
        <begin position="303"/>
        <end position="323"/>
    </location>
</feature>
<keyword evidence="3 6" id="KW-0812">Transmembrane</keyword>
<protein>
    <submittedName>
        <fullName evidence="7">ABC transporter permease</fullName>
    </submittedName>
</protein>
<dbReference type="CDD" id="cd06579">
    <property type="entry name" value="TM_PBP1_transp_AraH_like"/>
    <property type="match status" value="1"/>
</dbReference>
<evidence type="ECO:0000256" key="6">
    <source>
        <dbReference type="SAM" id="Phobius"/>
    </source>
</evidence>
<feature type="transmembrane region" description="Helical" evidence="6">
    <location>
        <begin position="214"/>
        <end position="240"/>
    </location>
</feature>
<dbReference type="InterPro" id="IPR001851">
    <property type="entry name" value="ABC_transp_permease"/>
</dbReference>
<dbReference type="Proteomes" id="UP000594778">
    <property type="component" value="Chromosome"/>
</dbReference>
<reference evidence="7 8" key="1">
    <citation type="submission" date="2020-12" db="EMBL/GenBank/DDBJ databases">
        <title>FDA dAtabase for Regulatory Grade micrObial Sequences (FDA-ARGOS): Supporting development and validation of Infectious Disease Dx tests.</title>
        <authorList>
            <person name="Sproer C."/>
            <person name="Gronow S."/>
            <person name="Severitt S."/>
            <person name="Schroder I."/>
            <person name="Tallon L."/>
            <person name="Sadzewicz L."/>
            <person name="Zhao X."/>
            <person name="Boylan J."/>
            <person name="Ott S."/>
            <person name="Bowen H."/>
            <person name="Vavikolanu K."/>
            <person name="Mehta A."/>
            <person name="Aluvathingal J."/>
            <person name="Nadendla S."/>
            <person name="Lowell S."/>
            <person name="Myers T."/>
            <person name="Yan Y."/>
            <person name="Sichtig H."/>
        </authorList>
    </citation>
    <scope>NUCLEOTIDE SEQUENCE [LARGE SCALE GENOMIC DNA]</scope>
    <source>
        <strain evidence="7 8">FDAARGOS_909</strain>
    </source>
</reference>
<dbReference type="AlphaFoldDB" id="A0A7T2S7A0"/>
<feature type="transmembrane region" description="Helical" evidence="6">
    <location>
        <begin position="260"/>
        <end position="291"/>
    </location>
</feature>
<accession>A0A7T2S7A0</accession>
<dbReference type="GO" id="GO:0022857">
    <property type="term" value="F:transmembrane transporter activity"/>
    <property type="evidence" value="ECO:0007669"/>
    <property type="project" value="InterPro"/>
</dbReference>